<dbReference type="SMART" id="SM00342">
    <property type="entry name" value="HTH_ARAC"/>
    <property type="match status" value="1"/>
</dbReference>
<organism evidence="4 5">
    <name type="scientific">Azospira inquinata</name>
    <dbReference type="NCBI Taxonomy" id="2785627"/>
    <lineage>
        <taxon>Bacteria</taxon>
        <taxon>Pseudomonadati</taxon>
        <taxon>Pseudomonadota</taxon>
        <taxon>Betaproteobacteria</taxon>
        <taxon>Rhodocyclales</taxon>
        <taxon>Rhodocyclaceae</taxon>
        <taxon>Azospira</taxon>
    </lineage>
</organism>
<dbReference type="Pfam" id="PF12625">
    <property type="entry name" value="Arabinose_bd"/>
    <property type="match status" value="1"/>
</dbReference>
<sequence length="355" mass="39326">MVAALPHQGIPPGPLFQAVGLGACLGATPPPRIPLQAYADLYNRVVESLGDEGFGLFSRALRPGCFEFLCRSLMGAPSLGVALDRARRFLELVLPDLHMRLEIQGPRARLLLWESRDLRSQGGETGRIFAYEWLLRLIHGLSSWLVARGLALDQVAFPYPEPPHGGDYRAIYTARPRFGHHRLEAELAADLLDLPLRRNEADLAAFLVGAPGRISTLYRRDRETVQAVRDSLQDALPASLSLEDVARRLYLSPRTLHRRLAEELSSFRAVKEALRRDLALSRLMRSDQPVARIAQDLGYGDPSAFYRACQSWTGRSPTAYRKWRQHSPAAPLQEVAGEECSGAGGVKPGRPGSKK</sequence>
<dbReference type="EMBL" id="CP064782">
    <property type="protein sequence ID" value="QWT50471.1"/>
    <property type="molecule type" value="Genomic_DNA"/>
</dbReference>
<dbReference type="PROSITE" id="PS01124">
    <property type="entry name" value="HTH_ARAC_FAMILY_2"/>
    <property type="match status" value="1"/>
</dbReference>
<dbReference type="PANTHER" id="PTHR47894:SF1">
    <property type="entry name" value="HTH-TYPE TRANSCRIPTIONAL REGULATOR VQSM"/>
    <property type="match status" value="1"/>
</dbReference>
<dbReference type="Pfam" id="PF12833">
    <property type="entry name" value="HTH_18"/>
    <property type="match status" value="1"/>
</dbReference>
<evidence type="ECO:0000313" key="5">
    <source>
        <dbReference type="Proteomes" id="UP000683428"/>
    </source>
</evidence>
<dbReference type="Proteomes" id="UP000683428">
    <property type="component" value="Chromosome"/>
</dbReference>
<dbReference type="KEGG" id="aiq:Azoinq_05480"/>
<dbReference type="InterPro" id="IPR018060">
    <property type="entry name" value="HTH_AraC"/>
</dbReference>
<dbReference type="InterPro" id="IPR032687">
    <property type="entry name" value="AraC-type_N"/>
</dbReference>
<feature type="domain" description="HTH araC/xylS-type" evidence="3">
    <location>
        <begin position="222"/>
        <end position="323"/>
    </location>
</feature>
<proteinExistence type="predicted"/>
<evidence type="ECO:0000313" key="4">
    <source>
        <dbReference type="EMBL" id="QWT50471.1"/>
    </source>
</evidence>
<dbReference type="AlphaFoldDB" id="A0A975SQM7"/>
<name>A0A975SQM7_9RHOO</name>
<reference evidence="4" key="1">
    <citation type="submission" date="2020-11" db="EMBL/GenBank/DDBJ databases">
        <title>Azospira inquinata sp. nov.</title>
        <authorList>
            <person name="Moe W.M."/>
            <person name="Mikes M.C."/>
        </authorList>
    </citation>
    <scope>NUCLEOTIDE SEQUENCE</scope>
    <source>
        <strain evidence="4">Azo-3</strain>
    </source>
</reference>
<dbReference type="GO" id="GO:0003700">
    <property type="term" value="F:DNA-binding transcription factor activity"/>
    <property type="evidence" value="ECO:0007669"/>
    <property type="project" value="InterPro"/>
</dbReference>
<gene>
    <name evidence="4" type="ORF">Azoinq_05480</name>
</gene>
<dbReference type="PANTHER" id="PTHR47894">
    <property type="entry name" value="HTH-TYPE TRANSCRIPTIONAL REGULATOR GADX"/>
    <property type="match status" value="1"/>
</dbReference>
<dbReference type="GO" id="GO:0005829">
    <property type="term" value="C:cytosol"/>
    <property type="evidence" value="ECO:0007669"/>
    <property type="project" value="TreeGrafter"/>
</dbReference>
<keyword evidence="1" id="KW-0238">DNA-binding</keyword>
<protein>
    <submittedName>
        <fullName evidence="4">AraC family transcriptional regulator ligand-binding domain-containing protein</fullName>
    </submittedName>
</protein>
<evidence type="ECO:0000259" key="3">
    <source>
        <dbReference type="PROSITE" id="PS01124"/>
    </source>
</evidence>
<feature type="region of interest" description="Disordered" evidence="2">
    <location>
        <begin position="331"/>
        <end position="355"/>
    </location>
</feature>
<dbReference type="GO" id="GO:0000976">
    <property type="term" value="F:transcription cis-regulatory region binding"/>
    <property type="evidence" value="ECO:0007669"/>
    <property type="project" value="TreeGrafter"/>
</dbReference>
<accession>A0A975SQM7</accession>
<evidence type="ECO:0000256" key="2">
    <source>
        <dbReference type="SAM" id="MobiDB-lite"/>
    </source>
</evidence>
<evidence type="ECO:0000256" key="1">
    <source>
        <dbReference type="ARBA" id="ARBA00023125"/>
    </source>
</evidence>
<keyword evidence="5" id="KW-1185">Reference proteome</keyword>